<feature type="domain" description="Enoyl reductase (ER)" evidence="5">
    <location>
        <begin position="8"/>
        <end position="344"/>
    </location>
</feature>
<dbReference type="Pfam" id="PF00107">
    <property type="entry name" value="ADH_zinc_N"/>
    <property type="match status" value="1"/>
</dbReference>
<dbReference type="EMBL" id="FOIM01000004">
    <property type="protein sequence ID" value="SET29912.1"/>
    <property type="molecule type" value="Genomic_DNA"/>
</dbReference>
<evidence type="ECO:0000259" key="5">
    <source>
        <dbReference type="SMART" id="SM00829"/>
    </source>
</evidence>
<protein>
    <submittedName>
        <fullName evidence="6">L-iditol 2-dehydrogenase</fullName>
    </submittedName>
</protein>
<dbReference type="InterPro" id="IPR013154">
    <property type="entry name" value="ADH-like_N"/>
</dbReference>
<gene>
    <name evidence="6" type="ORF">SAMN05216313_104111</name>
</gene>
<dbReference type="Proteomes" id="UP000198508">
    <property type="component" value="Unassembled WGS sequence"/>
</dbReference>
<dbReference type="InterPro" id="IPR013149">
    <property type="entry name" value="ADH-like_C"/>
</dbReference>
<dbReference type="PANTHER" id="PTHR43401:SF2">
    <property type="entry name" value="L-THREONINE 3-DEHYDROGENASE"/>
    <property type="match status" value="1"/>
</dbReference>
<dbReference type="SUPFAM" id="SSF50129">
    <property type="entry name" value="GroES-like"/>
    <property type="match status" value="1"/>
</dbReference>
<dbReference type="GO" id="GO:0008270">
    <property type="term" value="F:zinc ion binding"/>
    <property type="evidence" value="ECO:0007669"/>
    <property type="project" value="InterPro"/>
</dbReference>
<evidence type="ECO:0000256" key="2">
    <source>
        <dbReference type="ARBA" id="ARBA00022833"/>
    </source>
</evidence>
<evidence type="ECO:0000313" key="7">
    <source>
        <dbReference type="Proteomes" id="UP000198508"/>
    </source>
</evidence>
<keyword evidence="7" id="KW-1185">Reference proteome</keyword>
<dbReference type="AlphaFoldDB" id="A0A1I0DCE4"/>
<evidence type="ECO:0000256" key="1">
    <source>
        <dbReference type="ARBA" id="ARBA00022723"/>
    </source>
</evidence>
<dbReference type="Gene3D" id="3.40.50.720">
    <property type="entry name" value="NAD(P)-binding Rossmann-like Domain"/>
    <property type="match status" value="1"/>
</dbReference>
<dbReference type="GO" id="GO:0016491">
    <property type="term" value="F:oxidoreductase activity"/>
    <property type="evidence" value="ECO:0007669"/>
    <property type="project" value="UniProtKB-KW"/>
</dbReference>
<dbReference type="GeneID" id="93276282"/>
<keyword evidence="1 4" id="KW-0479">Metal-binding</keyword>
<dbReference type="InterPro" id="IPR050129">
    <property type="entry name" value="Zn_alcohol_dh"/>
</dbReference>
<dbReference type="STRING" id="460384.SAMN05216313_104111"/>
<evidence type="ECO:0000256" key="3">
    <source>
        <dbReference type="ARBA" id="ARBA00023002"/>
    </source>
</evidence>
<keyword evidence="2 4" id="KW-0862">Zinc</keyword>
<keyword evidence="3" id="KW-0560">Oxidoreductase</keyword>
<dbReference type="InterPro" id="IPR020843">
    <property type="entry name" value="ER"/>
</dbReference>
<proteinExistence type="inferred from homology"/>
<name>A0A1I0DCE4_9FIRM</name>
<dbReference type="PROSITE" id="PS00059">
    <property type="entry name" value="ADH_ZINC"/>
    <property type="match status" value="1"/>
</dbReference>
<dbReference type="SUPFAM" id="SSF51735">
    <property type="entry name" value="NAD(P)-binding Rossmann-fold domains"/>
    <property type="match status" value="1"/>
</dbReference>
<comment type="cofactor">
    <cofactor evidence="4">
        <name>Zn(2+)</name>
        <dbReference type="ChEBI" id="CHEBI:29105"/>
    </cofactor>
</comment>
<comment type="similarity">
    <text evidence="4">Belongs to the zinc-containing alcohol dehydrogenase family.</text>
</comment>
<evidence type="ECO:0000313" key="6">
    <source>
        <dbReference type="EMBL" id="SET29912.1"/>
    </source>
</evidence>
<dbReference type="Pfam" id="PF08240">
    <property type="entry name" value="ADH_N"/>
    <property type="match status" value="1"/>
</dbReference>
<dbReference type="SMART" id="SM00829">
    <property type="entry name" value="PKS_ER"/>
    <property type="match status" value="1"/>
</dbReference>
<dbReference type="Gene3D" id="3.90.180.10">
    <property type="entry name" value="Medium-chain alcohol dehydrogenases, catalytic domain"/>
    <property type="match status" value="1"/>
</dbReference>
<dbReference type="InterPro" id="IPR002328">
    <property type="entry name" value="ADH_Zn_CS"/>
</dbReference>
<dbReference type="InterPro" id="IPR036291">
    <property type="entry name" value="NAD(P)-bd_dom_sf"/>
</dbReference>
<dbReference type="RefSeq" id="WP_092361330.1">
    <property type="nucleotide sequence ID" value="NZ_CABJCG010000026.1"/>
</dbReference>
<organism evidence="6 7">
    <name type="scientific">Enterocloster lavalensis</name>
    <dbReference type="NCBI Taxonomy" id="460384"/>
    <lineage>
        <taxon>Bacteria</taxon>
        <taxon>Bacillati</taxon>
        <taxon>Bacillota</taxon>
        <taxon>Clostridia</taxon>
        <taxon>Lachnospirales</taxon>
        <taxon>Lachnospiraceae</taxon>
        <taxon>Enterocloster</taxon>
    </lineage>
</organism>
<dbReference type="InterPro" id="IPR011032">
    <property type="entry name" value="GroES-like_sf"/>
</dbReference>
<evidence type="ECO:0000256" key="4">
    <source>
        <dbReference type="RuleBase" id="RU361277"/>
    </source>
</evidence>
<sequence length="345" mass="36682">MKAVRLYGVCDLRQEEIPTPHAGPGEILLRVKATALCGTDVRMYLNGAAGIDQDHPRVIGHEISGVIEEMGEGVQGYEPGQRVCVAPNFGCGVCDSCVSGNTHLCGSYQALGINLDGGLAEYVLVPARAVSQGNVAAMADHVSFEEASIVEPLSCVYNGQEQVGIRPGDKVLVIGAGPIGVMHALLANMQGAGLVMMNDLSPDRLRTCREIDPSIVTVEGNLKEQVMERTGGKGLDVCIVACPSPQAQTEAVELMGLFGRVLFFGGLPASRQPVPIDTNLVHYRQLSLHGSTRASLLQYRKVLEFVQSGRLQLGNMITRTYGLEEIGDAFAAAKGAVGMKHVVVF</sequence>
<dbReference type="PANTHER" id="PTHR43401">
    <property type="entry name" value="L-THREONINE 3-DEHYDROGENASE"/>
    <property type="match status" value="1"/>
</dbReference>
<accession>A0A1I0DCE4</accession>
<reference evidence="7" key="1">
    <citation type="submission" date="2016-10" db="EMBL/GenBank/DDBJ databases">
        <authorList>
            <person name="Varghese N."/>
            <person name="Submissions S."/>
        </authorList>
    </citation>
    <scope>NUCLEOTIDE SEQUENCE [LARGE SCALE GENOMIC DNA]</scope>
    <source>
        <strain evidence="7">NLAE-zl-G277</strain>
    </source>
</reference>